<proteinExistence type="predicted"/>
<dbReference type="Proteomes" id="UP000093366">
    <property type="component" value="Unassembled WGS sequence"/>
</dbReference>
<evidence type="ECO:0000313" key="2">
    <source>
        <dbReference type="Proteomes" id="UP000093366"/>
    </source>
</evidence>
<dbReference type="OrthoDB" id="194242at2"/>
<dbReference type="PROSITE" id="PS51257">
    <property type="entry name" value="PROKAR_LIPOPROTEIN"/>
    <property type="match status" value="1"/>
</dbReference>
<evidence type="ECO:0000313" key="1">
    <source>
        <dbReference type="EMBL" id="OCQ23821.1"/>
    </source>
</evidence>
<gene>
    <name evidence="1" type="ORF">A7985_07745</name>
</gene>
<comment type="caution">
    <text evidence="1">The sequence shown here is derived from an EMBL/GenBank/DDBJ whole genome shotgun (WGS) entry which is preliminary data.</text>
</comment>
<protein>
    <submittedName>
        <fullName evidence="1">Adenosine deaminase</fullName>
    </submittedName>
</protein>
<sequence length="119" mass="12788">MKLTSVLAGAAILTLSGCSTILTDDYHRINVSSTKQGLQVEVDGNVQTAPGVVEVKKENKNKTLNVTTQGCEQAIALNKEVEPTFFVNLLSGGAFGSTTDYSSEKMWRYQDSVSVVCPN</sequence>
<dbReference type="RefSeq" id="WP_065789831.1">
    <property type="nucleotide sequence ID" value="NZ_JAGJED010000001.1"/>
</dbReference>
<reference evidence="2" key="1">
    <citation type="submission" date="2016-07" db="EMBL/GenBank/DDBJ databases">
        <authorList>
            <person name="Florea S."/>
            <person name="Webb J.S."/>
            <person name="Jaromczyk J."/>
            <person name="Schardl C.L."/>
        </authorList>
    </citation>
    <scope>NUCLEOTIDE SEQUENCE [LARGE SCALE GENOMIC DNA]</scope>
    <source>
        <strain evidence="2">IPB1</strain>
    </source>
</reference>
<dbReference type="AlphaFoldDB" id="A0A1C0TWY0"/>
<organism evidence="1 2">
    <name type="scientific">Pseudoalteromonas luteoviolacea</name>
    <dbReference type="NCBI Taxonomy" id="43657"/>
    <lineage>
        <taxon>Bacteria</taxon>
        <taxon>Pseudomonadati</taxon>
        <taxon>Pseudomonadota</taxon>
        <taxon>Gammaproteobacteria</taxon>
        <taxon>Alteromonadales</taxon>
        <taxon>Pseudoalteromonadaceae</taxon>
        <taxon>Pseudoalteromonas</taxon>
    </lineage>
</organism>
<name>A0A1C0TWY0_9GAMM</name>
<accession>A0A1C0TWY0</accession>
<dbReference type="EMBL" id="MAUJ01000001">
    <property type="protein sequence ID" value="OCQ23821.1"/>
    <property type="molecule type" value="Genomic_DNA"/>
</dbReference>